<feature type="compositionally biased region" description="Basic residues" evidence="1">
    <location>
        <begin position="120"/>
        <end position="129"/>
    </location>
</feature>
<accession>A0A2K3Q8U8</accession>
<proteinExistence type="predicted"/>
<sequence>MALLDPRPPPPRSPPAPPLRNRRLCRGRRLPHQPHPRRHRRAPVRRGRPLPAALRGARLGAARARQQLGRARAPARRAEGRAARPHARRAAAPADPLRGRDHGGRGWRGRGGARAEGHLVRRVPRRHQARGRERGPDAVSECHCQGEGALQSRG</sequence>
<evidence type="ECO:0000256" key="1">
    <source>
        <dbReference type="SAM" id="MobiDB-lite"/>
    </source>
</evidence>
<feature type="compositionally biased region" description="Pro residues" evidence="1">
    <location>
        <begin position="1"/>
        <end position="18"/>
    </location>
</feature>
<feature type="region of interest" description="Disordered" evidence="1">
    <location>
        <begin position="1"/>
        <end position="154"/>
    </location>
</feature>
<gene>
    <name evidence="2" type="ORF">TCAP_06153</name>
</gene>
<feature type="non-terminal residue" evidence="2">
    <location>
        <position position="154"/>
    </location>
</feature>
<reference evidence="2 3" key="1">
    <citation type="submission" date="2017-08" db="EMBL/GenBank/DDBJ databases">
        <title>Harnessing the power of phylogenomics to disentangle the directionality and signatures of interkingdom host jumping in the parasitic fungal genus Tolypocladium.</title>
        <authorList>
            <person name="Quandt C.A."/>
            <person name="Patterson W."/>
            <person name="Spatafora J.W."/>
        </authorList>
    </citation>
    <scope>NUCLEOTIDE SEQUENCE [LARGE SCALE GENOMIC DNA]</scope>
    <source>
        <strain evidence="2 3">CBS 113982</strain>
    </source>
</reference>
<dbReference type="Proteomes" id="UP000236621">
    <property type="component" value="Unassembled WGS sequence"/>
</dbReference>
<dbReference type="EMBL" id="NRSZ01001012">
    <property type="protein sequence ID" value="PNY23911.1"/>
    <property type="molecule type" value="Genomic_DNA"/>
</dbReference>
<feature type="compositionally biased region" description="Low complexity" evidence="1">
    <location>
        <begin position="49"/>
        <end position="72"/>
    </location>
</feature>
<name>A0A2K3Q8U8_9HYPO</name>
<evidence type="ECO:0000313" key="3">
    <source>
        <dbReference type="Proteomes" id="UP000236621"/>
    </source>
</evidence>
<protein>
    <submittedName>
        <fullName evidence="2">Uncharacterized protein</fullName>
    </submittedName>
</protein>
<keyword evidence="3" id="KW-1185">Reference proteome</keyword>
<evidence type="ECO:0000313" key="2">
    <source>
        <dbReference type="EMBL" id="PNY23911.1"/>
    </source>
</evidence>
<dbReference type="AlphaFoldDB" id="A0A2K3Q8U8"/>
<organism evidence="2 3">
    <name type="scientific">Tolypocladium capitatum</name>
    <dbReference type="NCBI Taxonomy" id="45235"/>
    <lineage>
        <taxon>Eukaryota</taxon>
        <taxon>Fungi</taxon>
        <taxon>Dikarya</taxon>
        <taxon>Ascomycota</taxon>
        <taxon>Pezizomycotina</taxon>
        <taxon>Sordariomycetes</taxon>
        <taxon>Hypocreomycetidae</taxon>
        <taxon>Hypocreales</taxon>
        <taxon>Ophiocordycipitaceae</taxon>
        <taxon>Tolypocladium</taxon>
    </lineage>
</organism>
<feature type="compositionally biased region" description="Basic residues" evidence="1">
    <location>
        <begin position="20"/>
        <end position="48"/>
    </location>
</feature>
<comment type="caution">
    <text evidence="2">The sequence shown here is derived from an EMBL/GenBank/DDBJ whole genome shotgun (WGS) entry which is preliminary data.</text>
</comment>